<sequence length="139" mass="15826">MPQTEQELTYIPHERTIANVELNSPKNPTTSKSIFDGRKVVPKLRNDFVKGNEKFEELPVASQSLKEAKKNVKELKVLRDDTKKEVEDVESKVLVAEHEFNKCANISLVTTKASDDVEEKKRVLEVALQDLANYKLCLD</sequence>
<comment type="caution">
    <text evidence="2">The sequence shown here is derived from an EMBL/GenBank/DDBJ whole genome shotgun (WGS) entry which is preliminary data.</text>
</comment>
<gene>
    <name evidence="2" type="ORF">KY290_033692</name>
</gene>
<organism evidence="2 3">
    <name type="scientific">Solanum tuberosum</name>
    <name type="common">Potato</name>
    <dbReference type="NCBI Taxonomy" id="4113"/>
    <lineage>
        <taxon>Eukaryota</taxon>
        <taxon>Viridiplantae</taxon>
        <taxon>Streptophyta</taxon>
        <taxon>Embryophyta</taxon>
        <taxon>Tracheophyta</taxon>
        <taxon>Spermatophyta</taxon>
        <taxon>Magnoliopsida</taxon>
        <taxon>eudicotyledons</taxon>
        <taxon>Gunneridae</taxon>
        <taxon>Pentapetalae</taxon>
        <taxon>asterids</taxon>
        <taxon>lamiids</taxon>
        <taxon>Solanales</taxon>
        <taxon>Solanaceae</taxon>
        <taxon>Solanoideae</taxon>
        <taxon>Solaneae</taxon>
        <taxon>Solanum</taxon>
    </lineage>
</organism>
<reference evidence="2 3" key="1">
    <citation type="journal article" date="2021" name="bioRxiv">
        <title>Chromosome-scale and haplotype-resolved genome assembly of a tetraploid potato cultivar.</title>
        <authorList>
            <person name="Sun H."/>
            <person name="Jiao W.-B."/>
            <person name="Krause K."/>
            <person name="Campoy J.A."/>
            <person name="Goel M."/>
            <person name="Folz-Donahue K."/>
            <person name="Kukat C."/>
            <person name="Huettel B."/>
            <person name="Schneeberger K."/>
        </authorList>
    </citation>
    <scope>NUCLEOTIDE SEQUENCE [LARGE SCALE GENOMIC DNA]</scope>
    <source>
        <strain evidence="2">SolTubOtavaFocal</strain>
        <tissue evidence="2">Leaves</tissue>
    </source>
</reference>
<protein>
    <submittedName>
        <fullName evidence="2">Uncharacterized protein</fullName>
    </submittedName>
</protein>
<evidence type="ECO:0000313" key="2">
    <source>
        <dbReference type="EMBL" id="KAH0740649.1"/>
    </source>
</evidence>
<feature type="coiled-coil region" evidence="1">
    <location>
        <begin position="65"/>
        <end position="99"/>
    </location>
</feature>
<proteinExistence type="predicted"/>
<dbReference type="EMBL" id="JAIVGD010000026">
    <property type="protein sequence ID" value="KAH0740649.1"/>
    <property type="molecule type" value="Genomic_DNA"/>
</dbReference>
<evidence type="ECO:0000256" key="1">
    <source>
        <dbReference type="SAM" id="Coils"/>
    </source>
</evidence>
<keyword evidence="3" id="KW-1185">Reference proteome</keyword>
<keyword evidence="1" id="KW-0175">Coiled coil</keyword>
<evidence type="ECO:0000313" key="3">
    <source>
        <dbReference type="Proteomes" id="UP000826656"/>
    </source>
</evidence>
<accession>A0ABQ7U130</accession>
<name>A0ABQ7U130_SOLTU</name>
<dbReference type="Proteomes" id="UP000826656">
    <property type="component" value="Unassembled WGS sequence"/>
</dbReference>